<evidence type="ECO:0000259" key="9">
    <source>
        <dbReference type="Pfam" id="PF03787"/>
    </source>
</evidence>
<dbReference type="KEGG" id="aram:KAR29_12640"/>
<evidence type="ECO:0000256" key="4">
    <source>
        <dbReference type="ARBA" id="ARBA00022759"/>
    </source>
</evidence>
<organism evidence="10 11">
    <name type="scientific">Aminithiophilus ramosus</name>
    <dbReference type="NCBI Taxonomy" id="3029084"/>
    <lineage>
        <taxon>Bacteria</taxon>
        <taxon>Thermotogati</taxon>
        <taxon>Synergistota</taxon>
        <taxon>Synergistia</taxon>
        <taxon>Synergistales</taxon>
        <taxon>Aminithiophilaceae</taxon>
        <taxon>Aminithiophilus</taxon>
    </lineage>
</organism>
<dbReference type="PANTHER" id="PTHR35579">
    <property type="entry name" value="CRISPR SYSTEM CMS ENDORIBONUCLEASE CSM3"/>
    <property type="match status" value="1"/>
</dbReference>
<dbReference type="Pfam" id="PF03787">
    <property type="entry name" value="RAMPs"/>
    <property type="match status" value="1"/>
</dbReference>
<evidence type="ECO:0000256" key="6">
    <source>
        <dbReference type="ARBA" id="ARBA00022884"/>
    </source>
</evidence>
<keyword evidence="5" id="KW-0378">Hydrolase</keyword>
<dbReference type="Proteomes" id="UP000671879">
    <property type="component" value="Chromosome"/>
</dbReference>
<evidence type="ECO:0000256" key="8">
    <source>
        <dbReference type="ARBA" id="ARBA00033183"/>
    </source>
</evidence>
<feature type="domain" description="CRISPR type III-associated protein" evidence="9">
    <location>
        <begin position="19"/>
        <end position="212"/>
    </location>
</feature>
<dbReference type="GO" id="GO:0004519">
    <property type="term" value="F:endonuclease activity"/>
    <property type="evidence" value="ECO:0007669"/>
    <property type="project" value="UniProtKB-KW"/>
</dbReference>
<evidence type="ECO:0000256" key="5">
    <source>
        <dbReference type="ARBA" id="ARBA00022801"/>
    </source>
</evidence>
<keyword evidence="7" id="KW-0051">Antiviral defense</keyword>
<dbReference type="EMBL" id="CP072943">
    <property type="protein sequence ID" value="QTX32138.1"/>
    <property type="molecule type" value="Genomic_DNA"/>
</dbReference>
<dbReference type="InterPro" id="IPR013412">
    <property type="entry name" value="CRISPR-assoc_RAMP_Csm3"/>
</dbReference>
<evidence type="ECO:0000256" key="7">
    <source>
        <dbReference type="ARBA" id="ARBA00023118"/>
    </source>
</evidence>
<keyword evidence="4" id="KW-0255">Endonuclease</keyword>
<proteinExistence type="inferred from homology"/>
<sequence length="255" mass="27348">MTQIRPLIGKAIIEGTILCRSGLHIGGSESALAIGGVDSAVIRDPLTNRPYIPGSSLKGKLRSLLERALSLPLNRSGGGVSRHECNDGACPVCRLFGAAVDPRAEKRRNIPSRLIVGDAFLNEASAAELEEIDGNLPYTEEKTENGLDRLTCAANPRQIERVPAGARFDFRILYTVENDEEAAEDLDHLEALLRLLEDDALGGGGSRGNGRVAISIEKVLYRSLATYLGSETERELDAASIGESLAETLAAKKEN</sequence>
<dbReference type="GO" id="GO:0051607">
    <property type="term" value="P:defense response to virus"/>
    <property type="evidence" value="ECO:0007669"/>
    <property type="project" value="UniProtKB-KW"/>
</dbReference>
<accession>A0A9Q7EV07</accession>
<dbReference type="GO" id="GO:0003723">
    <property type="term" value="F:RNA binding"/>
    <property type="evidence" value="ECO:0007669"/>
    <property type="project" value="UniProtKB-KW"/>
</dbReference>
<dbReference type="RefSeq" id="WP_274373352.1">
    <property type="nucleotide sequence ID" value="NZ_CP072943.1"/>
</dbReference>
<keyword evidence="3" id="KW-0540">Nuclease</keyword>
<dbReference type="GO" id="GO:0016787">
    <property type="term" value="F:hydrolase activity"/>
    <property type="evidence" value="ECO:0007669"/>
    <property type="project" value="UniProtKB-KW"/>
</dbReference>
<evidence type="ECO:0000313" key="10">
    <source>
        <dbReference type="EMBL" id="QTX32138.1"/>
    </source>
</evidence>
<dbReference type="InterPro" id="IPR005537">
    <property type="entry name" value="RAMP_III_fam"/>
</dbReference>
<evidence type="ECO:0000256" key="3">
    <source>
        <dbReference type="ARBA" id="ARBA00022722"/>
    </source>
</evidence>
<protein>
    <recommendedName>
        <fullName evidence="2">CRISPR system Cms endoribonuclease Csm3</fullName>
    </recommendedName>
    <alternativeName>
        <fullName evidence="8">CRISPR type III A-associated RAMP protein Csm3</fullName>
    </alternativeName>
</protein>
<evidence type="ECO:0000256" key="2">
    <source>
        <dbReference type="ARBA" id="ARBA00022150"/>
    </source>
</evidence>
<evidence type="ECO:0000256" key="1">
    <source>
        <dbReference type="ARBA" id="ARBA00006342"/>
    </source>
</evidence>
<dbReference type="NCBIfam" id="TIGR02582">
    <property type="entry name" value="cas7_TM1809"/>
    <property type="match status" value="1"/>
</dbReference>
<dbReference type="InterPro" id="IPR052216">
    <property type="entry name" value="CRISPR_Csm3_endoribonuclease"/>
</dbReference>
<dbReference type="AlphaFoldDB" id="A0A9Q7EV07"/>
<keyword evidence="6" id="KW-0694">RNA-binding</keyword>
<gene>
    <name evidence="10" type="primary">csm3</name>
    <name evidence="10" type="ORF">KAR29_12640</name>
</gene>
<keyword evidence="11" id="KW-1185">Reference proteome</keyword>
<name>A0A9Q7EV07_9BACT</name>
<reference evidence="11" key="1">
    <citation type="submission" date="2021-04" db="EMBL/GenBank/DDBJ databases">
        <title>A novel Synergistetes isolate from a pyrite-forming mixed culture.</title>
        <authorList>
            <person name="Bunk B."/>
            <person name="Sproer C."/>
            <person name="Spring S."/>
            <person name="Pester M."/>
        </authorList>
    </citation>
    <scope>NUCLEOTIDE SEQUENCE [LARGE SCALE GENOMIC DNA]</scope>
    <source>
        <strain evidence="11">J.5.4.2-T.3.5.2</strain>
    </source>
</reference>
<evidence type="ECO:0000313" key="11">
    <source>
        <dbReference type="Proteomes" id="UP000671879"/>
    </source>
</evidence>
<dbReference type="PANTHER" id="PTHR35579:SF3">
    <property type="entry name" value="CRISPR SYSTEM CMS ENDORIBONUCLEASE CSM3"/>
    <property type="match status" value="1"/>
</dbReference>
<comment type="similarity">
    <text evidence="1">Belongs to the CRISPR-associated Csm3 family.</text>
</comment>